<sequence>MEHKYRRNDTAEKFENLCLPRAHEKFKQKGRVSSNKFREAIRFHQESVDSLCEFGAVARRRIFSKLMEYEVIKCARLGYRMSRFSKLIEYEVVRFVRSGMCIFPAAARVTRNSIDVAVGSTRRLSRYESSIDEAMELPGRLLRYESSIDGHMDFSCPLDKYLNTKVVSARLWFSIGRLSRCEDRMDMDGCLHGMPVSL</sequence>
<accession>A0A2J6T3C1</accession>
<gene>
    <name evidence="1" type="ORF">K444DRAFT_29313</name>
</gene>
<reference evidence="1 2" key="1">
    <citation type="submission" date="2016-04" db="EMBL/GenBank/DDBJ databases">
        <title>A degradative enzymes factory behind the ericoid mycorrhizal symbiosis.</title>
        <authorList>
            <consortium name="DOE Joint Genome Institute"/>
            <person name="Martino E."/>
            <person name="Morin E."/>
            <person name="Grelet G."/>
            <person name="Kuo A."/>
            <person name="Kohler A."/>
            <person name="Daghino S."/>
            <person name="Barry K."/>
            <person name="Choi C."/>
            <person name="Cichocki N."/>
            <person name="Clum A."/>
            <person name="Copeland A."/>
            <person name="Hainaut M."/>
            <person name="Haridas S."/>
            <person name="Labutti K."/>
            <person name="Lindquist E."/>
            <person name="Lipzen A."/>
            <person name="Khouja H.-R."/>
            <person name="Murat C."/>
            <person name="Ohm R."/>
            <person name="Olson A."/>
            <person name="Spatafora J."/>
            <person name="Veneault-Fourrey C."/>
            <person name="Henrissat B."/>
            <person name="Grigoriev I."/>
            <person name="Martin F."/>
            <person name="Perotto S."/>
        </authorList>
    </citation>
    <scope>NUCLEOTIDE SEQUENCE [LARGE SCALE GENOMIC DNA]</scope>
    <source>
        <strain evidence="1 2">E</strain>
    </source>
</reference>
<organism evidence="1 2">
    <name type="scientific">Hyaloscypha bicolor E</name>
    <dbReference type="NCBI Taxonomy" id="1095630"/>
    <lineage>
        <taxon>Eukaryota</taxon>
        <taxon>Fungi</taxon>
        <taxon>Dikarya</taxon>
        <taxon>Ascomycota</taxon>
        <taxon>Pezizomycotina</taxon>
        <taxon>Leotiomycetes</taxon>
        <taxon>Helotiales</taxon>
        <taxon>Hyaloscyphaceae</taxon>
        <taxon>Hyaloscypha</taxon>
        <taxon>Hyaloscypha bicolor</taxon>
    </lineage>
</organism>
<keyword evidence="2" id="KW-1185">Reference proteome</keyword>
<dbReference type="GeneID" id="36579755"/>
<dbReference type="EMBL" id="KZ613846">
    <property type="protein sequence ID" value="PMD57528.1"/>
    <property type="molecule type" value="Genomic_DNA"/>
</dbReference>
<evidence type="ECO:0000313" key="2">
    <source>
        <dbReference type="Proteomes" id="UP000235371"/>
    </source>
</evidence>
<dbReference type="InParanoid" id="A0A2J6T3C1"/>
<dbReference type="Proteomes" id="UP000235371">
    <property type="component" value="Unassembled WGS sequence"/>
</dbReference>
<proteinExistence type="predicted"/>
<name>A0A2J6T3C1_9HELO</name>
<protein>
    <submittedName>
        <fullName evidence="1">Uncharacterized protein</fullName>
    </submittedName>
</protein>
<dbReference type="AlphaFoldDB" id="A0A2J6T3C1"/>
<dbReference type="RefSeq" id="XP_024734432.1">
    <property type="nucleotide sequence ID" value="XM_024871673.1"/>
</dbReference>
<evidence type="ECO:0000313" key="1">
    <source>
        <dbReference type="EMBL" id="PMD57528.1"/>
    </source>
</evidence>